<name>A0ABW1T7N4_9LACO</name>
<protein>
    <recommendedName>
        <fullName evidence="4">Tyr recombinase domain-containing protein</fullName>
    </recommendedName>
</protein>
<gene>
    <name evidence="2" type="ORF">ACFP1H_05645</name>
</gene>
<organism evidence="2 3">
    <name type="scientific">Secundilactobacillus hailunensis</name>
    <dbReference type="NCBI Taxonomy" id="2559923"/>
    <lineage>
        <taxon>Bacteria</taxon>
        <taxon>Bacillati</taxon>
        <taxon>Bacillota</taxon>
        <taxon>Bacilli</taxon>
        <taxon>Lactobacillales</taxon>
        <taxon>Lactobacillaceae</taxon>
        <taxon>Secundilactobacillus</taxon>
    </lineage>
</organism>
<dbReference type="InterPro" id="IPR011010">
    <property type="entry name" value="DNA_brk_join_enz"/>
</dbReference>
<keyword evidence="1" id="KW-0233">DNA recombination</keyword>
<keyword evidence="3" id="KW-1185">Reference proteome</keyword>
<comment type="caution">
    <text evidence="2">The sequence shown here is derived from an EMBL/GenBank/DDBJ whole genome shotgun (WGS) entry which is preliminary data.</text>
</comment>
<dbReference type="Proteomes" id="UP001596190">
    <property type="component" value="Unassembled WGS sequence"/>
</dbReference>
<evidence type="ECO:0008006" key="4">
    <source>
        <dbReference type="Google" id="ProtNLM"/>
    </source>
</evidence>
<evidence type="ECO:0000313" key="2">
    <source>
        <dbReference type="EMBL" id="MFC6254065.1"/>
    </source>
</evidence>
<dbReference type="SUPFAM" id="SSF56349">
    <property type="entry name" value="DNA breaking-rejoining enzymes"/>
    <property type="match status" value="1"/>
</dbReference>
<accession>A0ABW1T7N4</accession>
<evidence type="ECO:0000256" key="1">
    <source>
        <dbReference type="ARBA" id="ARBA00023172"/>
    </source>
</evidence>
<dbReference type="RefSeq" id="WP_235874500.1">
    <property type="nucleotide sequence ID" value="NZ_BJDO01000048.1"/>
</dbReference>
<sequence>MNEMSAVDNSLFETFLSVEELSDANLTEAKTIFQNFCDNGIFLDCHFDDTKWNSTDEYSRVGLNFNFNQLAYNRSYRSLFGLQYQSFVNYVKVYVTYTLGKNVLKTLQSVVNDLKRLIRTNLTDLINGDADIKFSVPSLCIDFLALLPTTEDNEDFEQLLEILDTYISINHQNNAKQQRQLAQFDSYFMFNDILNDYWAGEIAENTRMFFYPLYLWWQVTGVIPLRPKEFILTRRDCLNKTDGKYYLTLQRNNLKGNKKSVAYKLSKDYYPVTYQIPDKLAKEFVRYLSFTEKFEHTDINTLFVSDTHYKHWNQRKHSNSRFLTYINMNTIMRYFFHDVIEGKYGLKTVYNTSNSHLDKNEISYLHLGDTRHLALINIMAEGGTPVTAMLLAGHDNIEMSAHYYSNITNLIECQTYRQYRLITKGEVHYEVSTKKAPIATKRAFEKLANGGRCYSEKYKQGDMTDCLGAVGKSGEIGYCPTCPFYRRPGHNYYSSDAYYKHRIEDNCKLLEAAVHQVRTGKGDTEDIGQALLKLQGSSFTYQKYYQEKVANQEKEGRNVWDEKN</sequence>
<dbReference type="InterPro" id="IPR013762">
    <property type="entry name" value="Integrase-like_cat_sf"/>
</dbReference>
<dbReference type="EMBL" id="JBHSSA010000045">
    <property type="protein sequence ID" value="MFC6254065.1"/>
    <property type="molecule type" value="Genomic_DNA"/>
</dbReference>
<reference evidence="3" key="1">
    <citation type="journal article" date="2019" name="Int. J. Syst. Evol. Microbiol.">
        <title>The Global Catalogue of Microorganisms (GCM) 10K type strain sequencing project: providing services to taxonomists for standard genome sequencing and annotation.</title>
        <authorList>
            <consortium name="The Broad Institute Genomics Platform"/>
            <consortium name="The Broad Institute Genome Sequencing Center for Infectious Disease"/>
            <person name="Wu L."/>
            <person name="Ma J."/>
        </authorList>
    </citation>
    <scope>NUCLEOTIDE SEQUENCE [LARGE SCALE GENOMIC DNA]</scope>
    <source>
        <strain evidence="3">CCM 8950</strain>
    </source>
</reference>
<evidence type="ECO:0000313" key="3">
    <source>
        <dbReference type="Proteomes" id="UP001596190"/>
    </source>
</evidence>
<dbReference type="Gene3D" id="1.10.443.10">
    <property type="entry name" value="Intergrase catalytic core"/>
    <property type="match status" value="1"/>
</dbReference>
<proteinExistence type="predicted"/>